<evidence type="ECO:0000256" key="9">
    <source>
        <dbReference type="ARBA" id="ARBA00022777"/>
    </source>
</evidence>
<evidence type="ECO:0000256" key="20">
    <source>
        <dbReference type="SAM" id="Phobius"/>
    </source>
</evidence>
<evidence type="ECO:0000256" key="4">
    <source>
        <dbReference type="ARBA" id="ARBA00022475"/>
    </source>
</evidence>
<dbReference type="InterPro" id="IPR004358">
    <property type="entry name" value="Sig_transdc_His_kin-like_C"/>
</dbReference>
<feature type="domain" description="HPt" evidence="23">
    <location>
        <begin position="879"/>
        <end position="978"/>
    </location>
</feature>
<evidence type="ECO:0000256" key="8">
    <source>
        <dbReference type="ARBA" id="ARBA00022741"/>
    </source>
</evidence>
<keyword evidence="6" id="KW-0808">Transferase</keyword>
<keyword evidence="13 20" id="KW-0472">Membrane</keyword>
<keyword evidence="8" id="KW-0547">Nucleotide-binding</keyword>
<keyword evidence="5 19" id="KW-0597">Phosphoprotein</keyword>
<comment type="subunit">
    <text evidence="15">At low DSF concentrations, interacts with RpfF.</text>
</comment>
<evidence type="ECO:0000259" key="21">
    <source>
        <dbReference type="PROSITE" id="PS50109"/>
    </source>
</evidence>
<keyword evidence="10" id="KW-0067">ATP-binding</keyword>
<keyword evidence="12" id="KW-0902">Two-component regulatory system</keyword>
<dbReference type="GO" id="GO:0005886">
    <property type="term" value="C:plasma membrane"/>
    <property type="evidence" value="ECO:0007669"/>
    <property type="project" value="UniProtKB-SubCell"/>
</dbReference>
<proteinExistence type="predicted"/>
<dbReference type="Gene3D" id="1.20.120.160">
    <property type="entry name" value="HPT domain"/>
    <property type="match status" value="1"/>
</dbReference>
<dbReference type="SUPFAM" id="SSF52172">
    <property type="entry name" value="CheY-like"/>
    <property type="match status" value="2"/>
</dbReference>
<dbReference type="FunFam" id="1.10.287.130:FF:000002">
    <property type="entry name" value="Two-component osmosensing histidine kinase"/>
    <property type="match status" value="1"/>
</dbReference>
<feature type="domain" description="Response regulatory" evidence="22">
    <location>
        <begin position="724"/>
        <end position="841"/>
    </location>
</feature>
<feature type="modified residue" description="Phosphohistidine" evidence="18">
    <location>
        <position position="918"/>
    </location>
</feature>
<name>A0A2Z6GC52_9PROT</name>
<dbReference type="Gene3D" id="3.40.50.2300">
    <property type="match status" value="2"/>
</dbReference>
<evidence type="ECO:0000256" key="15">
    <source>
        <dbReference type="ARBA" id="ARBA00064003"/>
    </source>
</evidence>
<keyword evidence="25" id="KW-1185">Reference proteome</keyword>
<dbReference type="InterPro" id="IPR036641">
    <property type="entry name" value="HPT_dom_sf"/>
</dbReference>
<dbReference type="OrthoDB" id="8552871at2"/>
<dbReference type="InterPro" id="IPR007895">
    <property type="entry name" value="MASE1"/>
</dbReference>
<dbReference type="CDD" id="cd00156">
    <property type="entry name" value="REC"/>
    <property type="match status" value="1"/>
</dbReference>
<dbReference type="EMBL" id="AP018738">
    <property type="protein sequence ID" value="BBE51098.1"/>
    <property type="molecule type" value="Genomic_DNA"/>
</dbReference>
<evidence type="ECO:0000256" key="1">
    <source>
        <dbReference type="ARBA" id="ARBA00000085"/>
    </source>
</evidence>
<dbReference type="AlphaFoldDB" id="A0A2Z6GC52"/>
<dbReference type="KEGG" id="fam:OYT1_ch1550"/>
<dbReference type="SUPFAM" id="SSF47226">
    <property type="entry name" value="Histidine-containing phosphotransfer domain, HPT domain"/>
    <property type="match status" value="1"/>
</dbReference>
<feature type="transmembrane region" description="Helical" evidence="20">
    <location>
        <begin position="54"/>
        <end position="74"/>
    </location>
</feature>
<evidence type="ECO:0000256" key="6">
    <source>
        <dbReference type="ARBA" id="ARBA00022679"/>
    </source>
</evidence>
<feature type="modified residue" description="4-aspartylphosphate" evidence="19">
    <location>
        <position position="624"/>
    </location>
</feature>
<evidence type="ECO:0000256" key="18">
    <source>
        <dbReference type="PROSITE-ProRule" id="PRU00110"/>
    </source>
</evidence>
<dbReference type="InterPro" id="IPR005467">
    <property type="entry name" value="His_kinase_dom"/>
</dbReference>
<comment type="function">
    <text evidence="14">Member of the two-component regulatory system BvgS/BvgA. Phosphorylates BvgA via a four-step phosphorelay in response to environmental signals.</text>
</comment>
<feature type="transmembrane region" description="Helical" evidence="20">
    <location>
        <begin position="186"/>
        <end position="204"/>
    </location>
</feature>
<comment type="subcellular location">
    <subcellularLocation>
        <location evidence="2">Cell membrane</location>
        <topology evidence="2">Multi-pass membrane protein</topology>
    </subcellularLocation>
</comment>
<dbReference type="InterPro" id="IPR008207">
    <property type="entry name" value="Sig_transdc_His_kin_Hpt_dom"/>
</dbReference>
<evidence type="ECO:0000256" key="10">
    <source>
        <dbReference type="ARBA" id="ARBA00022840"/>
    </source>
</evidence>
<dbReference type="Pfam" id="PF05231">
    <property type="entry name" value="MASE1"/>
    <property type="match status" value="1"/>
</dbReference>
<dbReference type="EC" id="2.7.13.3" evidence="3"/>
<feature type="transmembrane region" description="Helical" evidence="20">
    <location>
        <begin position="267"/>
        <end position="286"/>
    </location>
</feature>
<feature type="domain" description="Response regulatory" evidence="22">
    <location>
        <begin position="573"/>
        <end position="695"/>
    </location>
</feature>
<protein>
    <recommendedName>
        <fullName evidence="16">Sensory/regulatory protein RpfC</fullName>
        <ecNumber evidence="3">2.7.13.3</ecNumber>
    </recommendedName>
    <alternativeName>
        <fullName evidence="17">Virulence sensor protein BvgS</fullName>
    </alternativeName>
</protein>
<keyword evidence="11 20" id="KW-1133">Transmembrane helix</keyword>
<dbReference type="CDD" id="cd16922">
    <property type="entry name" value="HATPase_EvgS-ArcB-TorS-like"/>
    <property type="match status" value="1"/>
</dbReference>
<dbReference type="Gene3D" id="3.30.565.10">
    <property type="entry name" value="Histidine kinase-like ATPase, C-terminal domain"/>
    <property type="match status" value="1"/>
</dbReference>
<evidence type="ECO:0000256" key="13">
    <source>
        <dbReference type="ARBA" id="ARBA00023136"/>
    </source>
</evidence>
<dbReference type="InterPro" id="IPR011006">
    <property type="entry name" value="CheY-like_superfamily"/>
</dbReference>
<dbReference type="Pfam" id="PF01627">
    <property type="entry name" value="Hpt"/>
    <property type="match status" value="1"/>
</dbReference>
<evidence type="ECO:0000256" key="11">
    <source>
        <dbReference type="ARBA" id="ARBA00022989"/>
    </source>
</evidence>
<evidence type="ECO:0000256" key="2">
    <source>
        <dbReference type="ARBA" id="ARBA00004651"/>
    </source>
</evidence>
<evidence type="ECO:0000313" key="25">
    <source>
        <dbReference type="Proteomes" id="UP000033070"/>
    </source>
</evidence>
<dbReference type="SUPFAM" id="SSF55874">
    <property type="entry name" value="ATPase domain of HSP90 chaperone/DNA topoisomerase II/histidine kinase"/>
    <property type="match status" value="1"/>
</dbReference>
<dbReference type="Gene3D" id="1.10.287.130">
    <property type="match status" value="1"/>
</dbReference>
<accession>A0A2Z6GC52</accession>
<evidence type="ECO:0000259" key="23">
    <source>
        <dbReference type="PROSITE" id="PS50894"/>
    </source>
</evidence>
<keyword evidence="7 20" id="KW-0812">Transmembrane</keyword>
<dbReference type="InterPro" id="IPR036890">
    <property type="entry name" value="HATPase_C_sf"/>
</dbReference>
<keyword evidence="9 24" id="KW-0418">Kinase</keyword>
<feature type="transmembrane region" description="Helical" evidence="20">
    <location>
        <begin position="152"/>
        <end position="174"/>
    </location>
</feature>
<feature type="modified residue" description="4-aspartylphosphate" evidence="19">
    <location>
        <position position="774"/>
    </location>
</feature>
<dbReference type="CDD" id="cd00088">
    <property type="entry name" value="HPT"/>
    <property type="match status" value="1"/>
</dbReference>
<dbReference type="PROSITE" id="PS50109">
    <property type="entry name" value="HIS_KIN"/>
    <property type="match status" value="1"/>
</dbReference>
<sequence length="1057" mass="115221">MVRPEGTRRWLVWLATALAYVVLGKICIGLGTIGGTASPFWLPAGLVMALSLRLGYGALPGIFLGELLLGYFFMPGELWKHLMIASGNVLEGAAVCYLAPRWMTSDDLFSSVRNLFAFFAAAAVGSLHNAFLGVLALWLSGLIPLDVFGDVMLNWSVGDLGGTLIVAPLLLSWYRPDWQQWRASRWVEFTLLFISAIGLTWAVFNGWFTLPQSSLTFLLLPFLLWGAFRFGPASCSFLNAAMMAAVIWGTTHGHGPFASSSATESLVLLQLFTSVLVVTSLLALIVNQDRFRITDQLRQEAILLESKVEERTEALKAATLAAEAASRAKSEFLANMSHEIRTPMNAVIGLSQLLLDMELSAKQRDYLGKIQSSSQGLLGIINDILDFSRIEAGKLEIEQVMFDLDELLDTTANLFALRAEQKGIELVFDEATDLPTTYIGDSLRLSQVLSNLVGNALKFTEHGEIQVGIRGERQDGQRMRLHFSVRDTGIGMSEEQLSRLFHAFTQADSSITRQYGGSGLGLTICRRLVALMGGEISVISALGQGSTFNFSVSVRLVEANPRRRIPADFAGMKALVVDDCDAALVSLSHILESWGALVSVAHGAEEGLRELAHAVTPFNLLLVDWKMPGMDGLEMIRCVQQQVARGDIIHAPIVIMVTAHDHEDMVEMASEVQTDAILDKPVTPSRLFEAVVGARAQAASHLAHERRQSNLWPIEQAAPIRGAHVLLVEDNLTNQLVARGFLERLGVTLDIANNGQEAVDMIALGGHYSAVLMDLQMPLMDGFEATRQIRAEVKNRDLPILAMTAAAMTHDKDATIAAGMNDHIAKPIDFAKLVHVLVKWITPEVRAVASVEAHADLSERPFELSPLELASAVEQMGGGWALMRTVLLSCHEDFSGAHTKLEQLLHAEDFSAAMRLIHTLKGLAGTIGAKKLQRICTLFEAELDADQTDSRAEFEHELTVVSRAINAFTQSEARNSAGMPASQAVALDMLLPQLRELESLLAQNRVKARPLAETLAGQLAGAPQAAPLAEIAGLARQLKFREASFKLDALLRQMGGE</sequence>
<dbReference type="GO" id="GO:0005524">
    <property type="term" value="F:ATP binding"/>
    <property type="evidence" value="ECO:0007669"/>
    <property type="project" value="UniProtKB-KW"/>
</dbReference>
<evidence type="ECO:0000313" key="24">
    <source>
        <dbReference type="EMBL" id="BBE51098.1"/>
    </source>
</evidence>
<evidence type="ECO:0000256" key="19">
    <source>
        <dbReference type="PROSITE-ProRule" id="PRU00169"/>
    </source>
</evidence>
<dbReference type="Pfam" id="PF02518">
    <property type="entry name" value="HATPase_c"/>
    <property type="match status" value="1"/>
</dbReference>
<evidence type="ECO:0000259" key="22">
    <source>
        <dbReference type="PROSITE" id="PS50110"/>
    </source>
</evidence>
<dbReference type="SMART" id="SM00448">
    <property type="entry name" value="REC"/>
    <property type="match status" value="2"/>
</dbReference>
<dbReference type="InterPro" id="IPR036097">
    <property type="entry name" value="HisK_dim/P_sf"/>
</dbReference>
<dbReference type="PANTHER" id="PTHR45339">
    <property type="entry name" value="HYBRID SIGNAL TRANSDUCTION HISTIDINE KINASE J"/>
    <property type="match status" value="1"/>
</dbReference>
<evidence type="ECO:0000256" key="5">
    <source>
        <dbReference type="ARBA" id="ARBA00022553"/>
    </source>
</evidence>
<dbReference type="Pfam" id="PF00072">
    <property type="entry name" value="Response_reg"/>
    <property type="match status" value="2"/>
</dbReference>
<dbReference type="CDD" id="cd17546">
    <property type="entry name" value="REC_hyHK_CKI1_RcsC-like"/>
    <property type="match status" value="1"/>
</dbReference>
<feature type="transmembrane region" description="Helical" evidence="20">
    <location>
        <begin position="115"/>
        <end position="140"/>
    </location>
</feature>
<feature type="transmembrane region" description="Helical" evidence="20">
    <location>
        <begin position="235"/>
        <end position="255"/>
    </location>
</feature>
<gene>
    <name evidence="24" type="ORF">OYT1_ch1550</name>
</gene>
<dbReference type="SUPFAM" id="SSF47384">
    <property type="entry name" value="Homodimeric domain of signal transducing histidine kinase"/>
    <property type="match status" value="1"/>
</dbReference>
<dbReference type="PANTHER" id="PTHR45339:SF1">
    <property type="entry name" value="HYBRID SIGNAL TRANSDUCTION HISTIDINE KINASE J"/>
    <property type="match status" value="1"/>
</dbReference>
<dbReference type="STRING" id="1188319.OYT1_02361"/>
<feature type="domain" description="Histidine kinase" evidence="21">
    <location>
        <begin position="335"/>
        <end position="556"/>
    </location>
</feature>
<dbReference type="RefSeq" id="WP_084612065.1">
    <property type="nucleotide sequence ID" value="NZ_AP018738.1"/>
</dbReference>
<dbReference type="SMART" id="SM00388">
    <property type="entry name" value="HisKA"/>
    <property type="match status" value="1"/>
</dbReference>
<dbReference type="InterPro" id="IPR003594">
    <property type="entry name" value="HATPase_dom"/>
</dbReference>
<dbReference type="InterPro" id="IPR003661">
    <property type="entry name" value="HisK_dim/P_dom"/>
</dbReference>
<evidence type="ECO:0000256" key="12">
    <source>
        <dbReference type="ARBA" id="ARBA00023012"/>
    </source>
</evidence>
<comment type="catalytic activity">
    <reaction evidence="1">
        <text>ATP + protein L-histidine = ADP + protein N-phospho-L-histidine.</text>
        <dbReference type="EC" id="2.7.13.3"/>
    </reaction>
</comment>
<evidence type="ECO:0000256" key="7">
    <source>
        <dbReference type="ARBA" id="ARBA00022692"/>
    </source>
</evidence>
<reference evidence="24 25" key="1">
    <citation type="submission" date="2018-06" db="EMBL/GenBank/DDBJ databases">
        <title>OYT1 Genome Sequencing.</title>
        <authorList>
            <person name="Kato S."/>
            <person name="Itoh T."/>
            <person name="Ohkuma M."/>
        </authorList>
    </citation>
    <scope>NUCLEOTIDE SEQUENCE [LARGE SCALE GENOMIC DNA]</scope>
    <source>
        <strain evidence="24 25">OYT1</strain>
    </source>
</reference>
<dbReference type="Pfam" id="PF00512">
    <property type="entry name" value="HisKA"/>
    <property type="match status" value="1"/>
</dbReference>
<evidence type="ECO:0000256" key="3">
    <source>
        <dbReference type="ARBA" id="ARBA00012438"/>
    </source>
</evidence>
<dbReference type="FunFam" id="3.30.565.10:FF:000010">
    <property type="entry name" value="Sensor histidine kinase RcsC"/>
    <property type="match status" value="1"/>
</dbReference>
<dbReference type="PROSITE" id="PS50110">
    <property type="entry name" value="RESPONSE_REGULATORY"/>
    <property type="match status" value="2"/>
</dbReference>
<dbReference type="PROSITE" id="PS50894">
    <property type="entry name" value="HPT"/>
    <property type="match status" value="1"/>
</dbReference>
<evidence type="ECO:0000256" key="16">
    <source>
        <dbReference type="ARBA" id="ARBA00068150"/>
    </source>
</evidence>
<dbReference type="GO" id="GO:0000155">
    <property type="term" value="F:phosphorelay sensor kinase activity"/>
    <property type="evidence" value="ECO:0007669"/>
    <property type="project" value="InterPro"/>
</dbReference>
<evidence type="ECO:0000256" key="17">
    <source>
        <dbReference type="ARBA" id="ARBA00070152"/>
    </source>
</evidence>
<dbReference type="SMART" id="SM00387">
    <property type="entry name" value="HATPase_c"/>
    <property type="match status" value="1"/>
</dbReference>
<feature type="transmembrane region" description="Helical" evidence="20">
    <location>
        <begin position="12"/>
        <end position="34"/>
    </location>
</feature>
<dbReference type="InterPro" id="IPR001789">
    <property type="entry name" value="Sig_transdc_resp-reg_receiver"/>
</dbReference>
<dbReference type="Proteomes" id="UP000033070">
    <property type="component" value="Chromosome"/>
</dbReference>
<organism evidence="24 25">
    <name type="scientific">Ferriphaselus amnicola</name>
    <dbReference type="NCBI Taxonomy" id="1188319"/>
    <lineage>
        <taxon>Bacteria</taxon>
        <taxon>Pseudomonadati</taxon>
        <taxon>Pseudomonadota</taxon>
        <taxon>Betaproteobacteria</taxon>
        <taxon>Nitrosomonadales</taxon>
        <taxon>Gallionellaceae</taxon>
        <taxon>Ferriphaselus</taxon>
    </lineage>
</organism>
<evidence type="ECO:0000256" key="14">
    <source>
        <dbReference type="ARBA" id="ARBA00058004"/>
    </source>
</evidence>
<keyword evidence="4" id="KW-1003">Cell membrane</keyword>
<dbReference type="CDD" id="cd00082">
    <property type="entry name" value="HisKA"/>
    <property type="match status" value="1"/>
</dbReference>
<dbReference type="PRINTS" id="PR00344">
    <property type="entry name" value="BCTRLSENSOR"/>
</dbReference>